<feature type="compositionally biased region" description="Low complexity" evidence="1">
    <location>
        <begin position="195"/>
        <end position="221"/>
    </location>
</feature>
<accession>U6KVJ8</accession>
<organism evidence="2 3">
    <name type="scientific">Eimeria tenella</name>
    <name type="common">Coccidian parasite</name>
    <dbReference type="NCBI Taxonomy" id="5802"/>
    <lineage>
        <taxon>Eukaryota</taxon>
        <taxon>Sar</taxon>
        <taxon>Alveolata</taxon>
        <taxon>Apicomplexa</taxon>
        <taxon>Conoidasida</taxon>
        <taxon>Coccidia</taxon>
        <taxon>Eucoccidiorida</taxon>
        <taxon>Eimeriorina</taxon>
        <taxon>Eimeriidae</taxon>
        <taxon>Eimeria</taxon>
    </lineage>
</organism>
<dbReference type="AlphaFoldDB" id="U6KVJ8"/>
<dbReference type="RefSeq" id="XP_013231683.1">
    <property type="nucleotide sequence ID" value="XM_013376229.1"/>
</dbReference>
<dbReference type="Proteomes" id="UP000030747">
    <property type="component" value="Unassembled WGS sequence"/>
</dbReference>
<dbReference type="VEuPathDB" id="ToxoDB:ETH2_0613500"/>
<reference evidence="2" key="2">
    <citation type="submission" date="2013-10" db="EMBL/GenBank/DDBJ databases">
        <authorList>
            <person name="Aslett M."/>
        </authorList>
    </citation>
    <scope>NUCLEOTIDE SEQUENCE [LARGE SCALE GENOMIC DNA]</scope>
    <source>
        <strain evidence="2">Houghton</strain>
    </source>
</reference>
<feature type="region of interest" description="Disordered" evidence="1">
    <location>
        <begin position="1"/>
        <end position="25"/>
    </location>
</feature>
<dbReference type="EMBL" id="HG675384">
    <property type="protein sequence ID" value="CDJ40933.1"/>
    <property type="molecule type" value="Genomic_DNA"/>
</dbReference>
<evidence type="ECO:0000313" key="2">
    <source>
        <dbReference type="EMBL" id="CDJ40933.1"/>
    </source>
</evidence>
<name>U6KVJ8_EIMTE</name>
<feature type="region of interest" description="Disordered" evidence="1">
    <location>
        <begin position="111"/>
        <end position="268"/>
    </location>
</feature>
<feature type="compositionally biased region" description="Basic and acidic residues" evidence="1">
    <location>
        <begin position="14"/>
        <end position="25"/>
    </location>
</feature>
<dbReference type="GeneID" id="25257398"/>
<reference evidence="2" key="1">
    <citation type="submission" date="2013-10" db="EMBL/GenBank/DDBJ databases">
        <title>Genomic analysis of the causative agents of coccidiosis in chickens.</title>
        <authorList>
            <person name="Reid A.J."/>
            <person name="Blake D."/>
            <person name="Billington K."/>
            <person name="Browne H."/>
            <person name="Dunn M."/>
            <person name="Hung S."/>
            <person name="Kawahara F."/>
            <person name="Miranda-Saavedra D."/>
            <person name="Mourier T."/>
            <person name="Nagra H."/>
            <person name="Otto T.D."/>
            <person name="Rawlings N."/>
            <person name="Sanchez A."/>
            <person name="Sanders M."/>
            <person name="Subramaniam C."/>
            <person name="Tay Y."/>
            <person name="Dear P."/>
            <person name="Doerig C."/>
            <person name="Gruber A."/>
            <person name="Parkinson J."/>
            <person name="Shirley M."/>
            <person name="Wan K.L."/>
            <person name="Berriman M."/>
            <person name="Tomley F."/>
            <person name="Pain A."/>
        </authorList>
    </citation>
    <scope>NUCLEOTIDE SEQUENCE [LARGE SCALE GENOMIC DNA]</scope>
    <source>
        <strain evidence="2">Houghton</strain>
    </source>
</reference>
<keyword evidence="3" id="KW-1185">Reference proteome</keyword>
<sequence>MKGPAANGAFPEPEASRGRRQDEERQQYITKFPSSSFLRVIPERGDKLNAADALFEVPVAEQQRLVERFIEYAEQVRGAQLQLLREHDGSSVAEKFLQQVQQLQEPFAAADAAADLPGRSSSSSSSSSGAAAANGLSNGAATNGRGAPGGAPSGGGPLKGKGAPSSKGETVKFRLIEGGVSLLPLGPSGGPPRAPQQQSRQSQGSHGDSETFGSSTTSTNGEGEEEETVFACQLESFLQLAENEIGGPRGAPCPEQQDGGPAAAAAAA</sequence>
<gene>
    <name evidence="2" type="ORF">ETH_00041790</name>
</gene>
<protein>
    <submittedName>
        <fullName evidence="2">Uncharacterized protein</fullName>
    </submittedName>
</protein>
<dbReference type="VEuPathDB" id="ToxoDB:ETH_00041790"/>
<evidence type="ECO:0000313" key="3">
    <source>
        <dbReference type="Proteomes" id="UP000030747"/>
    </source>
</evidence>
<feature type="non-terminal residue" evidence="2">
    <location>
        <position position="268"/>
    </location>
</feature>
<feature type="compositionally biased region" description="Low complexity" evidence="1">
    <location>
        <begin position="111"/>
        <end position="141"/>
    </location>
</feature>
<evidence type="ECO:0000256" key="1">
    <source>
        <dbReference type="SAM" id="MobiDB-lite"/>
    </source>
</evidence>
<feature type="compositionally biased region" description="Gly residues" evidence="1">
    <location>
        <begin position="146"/>
        <end position="159"/>
    </location>
</feature>
<proteinExistence type="predicted"/>